<accession>A0A9X0BHY1</accession>
<reference evidence="2" key="2">
    <citation type="journal article" date="2023" name="IMA Fungus">
        <title>Comparative genomic study of the Penicillium genus elucidates a diverse pangenome and 15 lateral gene transfer events.</title>
        <authorList>
            <person name="Petersen C."/>
            <person name="Sorensen T."/>
            <person name="Nielsen M.R."/>
            <person name="Sondergaard T.E."/>
            <person name="Sorensen J.L."/>
            <person name="Fitzpatrick D.A."/>
            <person name="Frisvad J.C."/>
            <person name="Nielsen K.L."/>
        </authorList>
    </citation>
    <scope>NUCLEOTIDE SEQUENCE</scope>
    <source>
        <strain evidence="2">IBT 17660</strain>
    </source>
</reference>
<comment type="caution">
    <text evidence="2">The sequence shown here is derived from an EMBL/GenBank/DDBJ whole genome shotgun (WGS) entry which is preliminary data.</text>
</comment>
<organism evidence="2 3">
    <name type="scientific">Penicillium desertorum</name>
    <dbReference type="NCBI Taxonomy" id="1303715"/>
    <lineage>
        <taxon>Eukaryota</taxon>
        <taxon>Fungi</taxon>
        <taxon>Dikarya</taxon>
        <taxon>Ascomycota</taxon>
        <taxon>Pezizomycotina</taxon>
        <taxon>Eurotiomycetes</taxon>
        <taxon>Eurotiomycetidae</taxon>
        <taxon>Eurotiales</taxon>
        <taxon>Aspergillaceae</taxon>
        <taxon>Penicillium</taxon>
    </lineage>
</organism>
<protein>
    <submittedName>
        <fullName evidence="2">Uncharacterized protein</fullName>
    </submittedName>
</protein>
<dbReference type="EMBL" id="JAPWDO010000007">
    <property type="protein sequence ID" value="KAJ5462458.1"/>
    <property type="molecule type" value="Genomic_DNA"/>
</dbReference>
<gene>
    <name evidence="2" type="ORF">N7530_010663</name>
</gene>
<keyword evidence="1" id="KW-0732">Signal</keyword>
<reference evidence="2" key="1">
    <citation type="submission" date="2022-12" db="EMBL/GenBank/DDBJ databases">
        <authorList>
            <person name="Petersen C."/>
        </authorList>
    </citation>
    <scope>NUCLEOTIDE SEQUENCE</scope>
    <source>
        <strain evidence="2">IBT 17660</strain>
    </source>
</reference>
<keyword evidence="3" id="KW-1185">Reference proteome</keyword>
<evidence type="ECO:0000313" key="3">
    <source>
        <dbReference type="Proteomes" id="UP001147760"/>
    </source>
</evidence>
<dbReference type="Proteomes" id="UP001147760">
    <property type="component" value="Unassembled WGS sequence"/>
</dbReference>
<evidence type="ECO:0000256" key="1">
    <source>
        <dbReference type="SAM" id="SignalP"/>
    </source>
</evidence>
<evidence type="ECO:0000313" key="2">
    <source>
        <dbReference type="EMBL" id="KAJ5462458.1"/>
    </source>
</evidence>
<name>A0A9X0BHY1_9EURO</name>
<proteinExistence type="predicted"/>
<dbReference type="OrthoDB" id="10010954at2759"/>
<feature type="signal peptide" evidence="1">
    <location>
        <begin position="1"/>
        <end position="17"/>
    </location>
</feature>
<sequence length="305" mass="34103">MKSIVAFLSVLFSVTCGHFHATAASGLVGKVPRFNDSNPQKPKFTFDELWELEVKFWDNFLYPANLKEAQTINSTFFTPDVQGRVDITRNFDGAEMNTEYLFGLFTDPTHVNLVGVPVSYEIVEFAANDNIASASTIIMFNSTTFGTSLPVTIDTFIAWNTQGQIWQYDATFRWFGFLLDTIISTAGSRTNATTPDKAKALVANLLASSLCQTHQTYCNGTNQQYSSPAECFDFLTQSVRFGQAYELGRNTLLCRSVHEQMIQYRPSVHCPHIGPSGGNMCVDDQGYAEKVLQKYFTNTRFIPDA</sequence>
<dbReference type="AlphaFoldDB" id="A0A9X0BHY1"/>
<feature type="chain" id="PRO_5040921511" evidence="1">
    <location>
        <begin position="18"/>
        <end position="305"/>
    </location>
</feature>